<keyword evidence="3" id="KW-1185">Reference proteome</keyword>
<gene>
    <name evidence="2" type="ORF">LPLAT_LOCUS11451</name>
</gene>
<dbReference type="Proteomes" id="UP001497644">
    <property type="component" value="Chromosome 6"/>
</dbReference>
<dbReference type="AlphaFoldDB" id="A0AAV2P2N5"/>
<organism evidence="2 3">
    <name type="scientific">Lasius platythorax</name>
    <dbReference type="NCBI Taxonomy" id="488582"/>
    <lineage>
        <taxon>Eukaryota</taxon>
        <taxon>Metazoa</taxon>
        <taxon>Ecdysozoa</taxon>
        <taxon>Arthropoda</taxon>
        <taxon>Hexapoda</taxon>
        <taxon>Insecta</taxon>
        <taxon>Pterygota</taxon>
        <taxon>Neoptera</taxon>
        <taxon>Endopterygota</taxon>
        <taxon>Hymenoptera</taxon>
        <taxon>Apocrita</taxon>
        <taxon>Aculeata</taxon>
        <taxon>Formicoidea</taxon>
        <taxon>Formicidae</taxon>
        <taxon>Formicinae</taxon>
        <taxon>Lasius</taxon>
        <taxon>Lasius</taxon>
    </lineage>
</organism>
<sequence length="97" mass="10404">MGEKERFKISDGRFGVSVPLFRSVKRVPGVSTISSAGPALGLIPWDAASPGLQRISAMNPPRRGATGKSGTQAHFAKRLGPPVGEKARIYRSRFPET</sequence>
<proteinExistence type="predicted"/>
<evidence type="ECO:0000256" key="1">
    <source>
        <dbReference type="SAM" id="MobiDB-lite"/>
    </source>
</evidence>
<reference evidence="2" key="1">
    <citation type="submission" date="2024-04" db="EMBL/GenBank/DDBJ databases">
        <authorList>
            <consortium name="Molecular Ecology Group"/>
        </authorList>
    </citation>
    <scope>NUCLEOTIDE SEQUENCE</scope>
</reference>
<feature type="region of interest" description="Disordered" evidence="1">
    <location>
        <begin position="53"/>
        <end position="80"/>
    </location>
</feature>
<evidence type="ECO:0000313" key="2">
    <source>
        <dbReference type="EMBL" id="CAL1686081.1"/>
    </source>
</evidence>
<protein>
    <submittedName>
        <fullName evidence="2">Uncharacterized protein</fullName>
    </submittedName>
</protein>
<name>A0AAV2P2N5_9HYME</name>
<dbReference type="EMBL" id="OZ034829">
    <property type="protein sequence ID" value="CAL1686081.1"/>
    <property type="molecule type" value="Genomic_DNA"/>
</dbReference>
<evidence type="ECO:0000313" key="3">
    <source>
        <dbReference type="Proteomes" id="UP001497644"/>
    </source>
</evidence>
<accession>A0AAV2P2N5</accession>